<organism evidence="2 3">
    <name type="scientific">Shewanella loihica (strain ATCC BAA-1088 / PV-4)</name>
    <dbReference type="NCBI Taxonomy" id="323850"/>
    <lineage>
        <taxon>Bacteria</taxon>
        <taxon>Pseudomonadati</taxon>
        <taxon>Pseudomonadota</taxon>
        <taxon>Gammaproteobacteria</taxon>
        <taxon>Alteromonadales</taxon>
        <taxon>Shewanellaceae</taxon>
        <taxon>Shewanella</taxon>
    </lineage>
</organism>
<dbReference type="KEGG" id="slo:Shew_0526"/>
<dbReference type="eggNOG" id="ENOG5033MNG">
    <property type="taxonomic scope" value="Bacteria"/>
</dbReference>
<dbReference type="PROSITE" id="PS51257">
    <property type="entry name" value="PROKAR_LIPOPROTEIN"/>
    <property type="match status" value="1"/>
</dbReference>
<keyword evidence="3" id="KW-1185">Reference proteome</keyword>
<evidence type="ECO:0000313" key="3">
    <source>
        <dbReference type="Proteomes" id="UP000001558"/>
    </source>
</evidence>
<dbReference type="OrthoDB" id="6264505at2"/>
<dbReference type="RefSeq" id="WP_011864332.1">
    <property type="nucleotide sequence ID" value="NC_009092.1"/>
</dbReference>
<dbReference type="STRING" id="323850.Shew_0526"/>
<sequence precursor="true">MKNSAIMLLGLLVLAGCSNLTLTTNISPEEALKTSKVEEYSMAEIGRYKADYLGKVSTSMCRTRSTQPKPTESLLVGNLKYKAQKLGANGIVVMECVDHKINNDCPEFLRCDALAYRVDFDAL</sequence>
<accession>A3QAA0</accession>
<dbReference type="AlphaFoldDB" id="A3QAA0"/>
<dbReference type="HOGENOM" id="CLU_162704_0_0_6"/>
<proteinExistence type="predicted"/>
<feature type="signal peptide" evidence="1">
    <location>
        <begin position="1"/>
        <end position="23"/>
    </location>
</feature>
<protein>
    <recommendedName>
        <fullName evidence="4">Lipoprotein</fullName>
    </recommendedName>
</protein>
<keyword evidence="1" id="KW-0732">Signal</keyword>
<name>A3QAA0_SHELP</name>
<evidence type="ECO:0000313" key="2">
    <source>
        <dbReference type="EMBL" id="ABO22398.1"/>
    </source>
</evidence>
<dbReference type="Proteomes" id="UP000001558">
    <property type="component" value="Chromosome"/>
</dbReference>
<reference evidence="2 3" key="1">
    <citation type="submission" date="2007-03" db="EMBL/GenBank/DDBJ databases">
        <title>Complete sequence of Shewanella loihica PV-4.</title>
        <authorList>
            <consortium name="US DOE Joint Genome Institute"/>
            <person name="Copeland A."/>
            <person name="Lucas S."/>
            <person name="Lapidus A."/>
            <person name="Barry K."/>
            <person name="Detter J.C."/>
            <person name="Glavina del Rio T."/>
            <person name="Hammon N."/>
            <person name="Israni S."/>
            <person name="Dalin E."/>
            <person name="Tice H."/>
            <person name="Pitluck S."/>
            <person name="Chain P."/>
            <person name="Malfatti S."/>
            <person name="Shin M."/>
            <person name="Vergez L."/>
            <person name="Schmutz J."/>
            <person name="Larimer F."/>
            <person name="Land M."/>
            <person name="Hauser L."/>
            <person name="Kyrpides N."/>
            <person name="Mikhailova N."/>
            <person name="Romine M.F."/>
            <person name="Serres G."/>
            <person name="Fredrickson J."/>
            <person name="Tiedje J."/>
            <person name="Richardson P."/>
        </authorList>
    </citation>
    <scope>NUCLEOTIDE SEQUENCE [LARGE SCALE GENOMIC DNA]</scope>
    <source>
        <strain evidence="3">ATCC BAA-1088 / PV-4</strain>
    </source>
</reference>
<dbReference type="EMBL" id="CP000606">
    <property type="protein sequence ID" value="ABO22398.1"/>
    <property type="molecule type" value="Genomic_DNA"/>
</dbReference>
<evidence type="ECO:0008006" key="4">
    <source>
        <dbReference type="Google" id="ProtNLM"/>
    </source>
</evidence>
<feature type="chain" id="PRO_5002657890" description="Lipoprotein" evidence="1">
    <location>
        <begin position="24"/>
        <end position="123"/>
    </location>
</feature>
<gene>
    <name evidence="2" type="ordered locus">Shew_0526</name>
</gene>
<evidence type="ECO:0000256" key="1">
    <source>
        <dbReference type="SAM" id="SignalP"/>
    </source>
</evidence>
<dbReference type="Gene3D" id="3.30.110.70">
    <property type="entry name" value="Hypothetical protein apc22750. Chain B"/>
    <property type="match status" value="1"/>
</dbReference>